<keyword evidence="1" id="KW-0812">Transmembrane</keyword>
<dbReference type="SUPFAM" id="SSF52833">
    <property type="entry name" value="Thioredoxin-like"/>
    <property type="match status" value="2"/>
</dbReference>
<dbReference type="InterPro" id="IPR036249">
    <property type="entry name" value="Thioredoxin-like_sf"/>
</dbReference>
<feature type="transmembrane region" description="Helical" evidence="1">
    <location>
        <begin position="266"/>
        <end position="287"/>
    </location>
</feature>
<comment type="caution">
    <text evidence="2">The sequence shown here is derived from an EMBL/GenBank/DDBJ whole genome shotgun (WGS) entry which is preliminary data.</text>
</comment>
<dbReference type="AlphaFoldDB" id="A0A7C4UAW0"/>
<protein>
    <submittedName>
        <fullName evidence="2">Uncharacterized protein</fullName>
    </submittedName>
</protein>
<proteinExistence type="predicted"/>
<keyword evidence="1" id="KW-0472">Membrane</keyword>
<dbReference type="Gene3D" id="3.40.30.10">
    <property type="entry name" value="Glutaredoxin"/>
    <property type="match status" value="1"/>
</dbReference>
<sequence>MIFLLLSLKIYFFFSPDCPDCSFVKDKIIKKLEGRYEIIYLSVEIPENMRLLMEIEDRKKDYNNKIPVVYVGDSLFGSKEEIMEGLLNYLKVVGKDNELKTEELSVYRLKNPVKLLYFYKKGCRVCERMEYELRLLNKEFEGLIIEEYDIEKSLFFLYNIEKRLGLRRDRFLLTPVVVLNDEVFFQGEINKLKEKILKVQEEGNEGYYERFKKGDKFEILSLLKIGSIFFAGIIDGINPCAFGTLIFLITLFSISGGRKEITLSGIGFIISVFITYFLIGMGLFNMLRGLSIFLTISRIIYIFSGILAFVFGFLSIYDIFRIKMNKEMIIKMPDFLKRLSRRSARNIYTSSIIFFSSLIIGFIVTLFEFTCTGQIYFPVIASIAQDPVLRFNGLKPLFIYNSGFIIPIFVLFLFYLFGIKEIELSSFLKRRLITIKSLTAIILFIFGIYIIISIK</sequence>
<dbReference type="EMBL" id="DTHG01000083">
    <property type="protein sequence ID" value="HGW92151.1"/>
    <property type="molecule type" value="Genomic_DNA"/>
</dbReference>
<dbReference type="PANTHER" id="PTHR31272:SF9">
    <property type="entry name" value="BLL1027 PROTEIN"/>
    <property type="match status" value="1"/>
</dbReference>
<evidence type="ECO:0000313" key="2">
    <source>
        <dbReference type="EMBL" id="HGW92151.1"/>
    </source>
</evidence>
<dbReference type="CDD" id="cd01659">
    <property type="entry name" value="TRX_superfamily"/>
    <property type="match status" value="1"/>
</dbReference>
<dbReference type="PANTHER" id="PTHR31272">
    <property type="entry name" value="CYTOCHROME C-TYPE BIOGENESIS PROTEIN HI_1454-RELATED"/>
    <property type="match status" value="1"/>
</dbReference>
<feature type="transmembrane region" description="Helical" evidence="1">
    <location>
        <begin position="431"/>
        <end position="452"/>
    </location>
</feature>
<feature type="transmembrane region" description="Helical" evidence="1">
    <location>
        <begin position="228"/>
        <end position="254"/>
    </location>
</feature>
<reference evidence="2" key="1">
    <citation type="journal article" date="2020" name="mSystems">
        <title>Genome- and Community-Level Interaction Insights into Carbon Utilization and Element Cycling Functions of Hydrothermarchaeota in Hydrothermal Sediment.</title>
        <authorList>
            <person name="Zhou Z."/>
            <person name="Liu Y."/>
            <person name="Xu W."/>
            <person name="Pan J."/>
            <person name="Luo Z.H."/>
            <person name="Li M."/>
        </authorList>
    </citation>
    <scope>NUCLEOTIDE SEQUENCE [LARGE SCALE GENOMIC DNA]</scope>
    <source>
        <strain evidence="2">SpSt-780</strain>
    </source>
</reference>
<dbReference type="PROSITE" id="PS51354">
    <property type="entry name" value="GLUTAREDOXIN_2"/>
    <property type="match status" value="1"/>
</dbReference>
<feature type="transmembrane region" description="Helical" evidence="1">
    <location>
        <begin position="299"/>
        <end position="320"/>
    </location>
</feature>
<accession>A0A7C4UAW0</accession>
<name>A0A7C4UAW0_UNCW3</name>
<evidence type="ECO:0000256" key="1">
    <source>
        <dbReference type="SAM" id="Phobius"/>
    </source>
</evidence>
<gene>
    <name evidence="2" type="ORF">ENV67_06400</name>
</gene>
<organism evidence="2">
    <name type="scientific">candidate division WOR-3 bacterium</name>
    <dbReference type="NCBI Taxonomy" id="2052148"/>
    <lineage>
        <taxon>Bacteria</taxon>
        <taxon>Bacteria division WOR-3</taxon>
    </lineage>
</organism>
<dbReference type="InterPro" id="IPR051790">
    <property type="entry name" value="Cytochrome_c-biogenesis_DsbD"/>
</dbReference>
<feature type="transmembrane region" description="Helical" evidence="1">
    <location>
        <begin position="347"/>
        <end position="377"/>
    </location>
</feature>
<feature type="transmembrane region" description="Helical" evidence="1">
    <location>
        <begin position="397"/>
        <end position="419"/>
    </location>
</feature>
<keyword evidence="1" id="KW-1133">Transmembrane helix</keyword>